<keyword evidence="2" id="KW-1185">Reference proteome</keyword>
<proteinExistence type="predicted"/>
<protein>
    <submittedName>
        <fullName evidence="1">Uncharacterized protein</fullName>
    </submittedName>
</protein>
<dbReference type="AlphaFoldDB" id="A0A381E810"/>
<gene>
    <name evidence="1" type="ORF">NCTC13294_01358</name>
</gene>
<accession>A0A381E810</accession>
<organism evidence="1 2">
    <name type="scientific">Cardiobacterium valvarum</name>
    <dbReference type="NCBI Taxonomy" id="194702"/>
    <lineage>
        <taxon>Bacteria</taxon>
        <taxon>Pseudomonadati</taxon>
        <taxon>Pseudomonadota</taxon>
        <taxon>Gammaproteobacteria</taxon>
        <taxon>Cardiobacteriales</taxon>
        <taxon>Cardiobacteriaceae</taxon>
        <taxon>Cardiobacterium</taxon>
    </lineage>
</organism>
<sequence length="126" mass="14015">MTTEAVFAHADLAYLFRDVPLAADGYVDQVDDLLSDGVVRWLLLRNRAAIDHWLREQSLCRLLDHFLLTDSGGGLAADVASLLCTVLDDPQYARRSTVFCWVCEQVESALTPHLIAADGQSARQQR</sequence>
<evidence type="ECO:0000313" key="1">
    <source>
        <dbReference type="EMBL" id="SUX22859.1"/>
    </source>
</evidence>
<dbReference type="EMBL" id="UFUW01000001">
    <property type="protein sequence ID" value="SUX22859.1"/>
    <property type="molecule type" value="Genomic_DNA"/>
</dbReference>
<dbReference type="Proteomes" id="UP000254572">
    <property type="component" value="Unassembled WGS sequence"/>
</dbReference>
<name>A0A381E810_9GAMM</name>
<reference evidence="1 2" key="1">
    <citation type="submission" date="2018-06" db="EMBL/GenBank/DDBJ databases">
        <authorList>
            <consortium name="Pathogen Informatics"/>
            <person name="Doyle S."/>
        </authorList>
    </citation>
    <scope>NUCLEOTIDE SEQUENCE [LARGE SCALE GENOMIC DNA]</scope>
    <source>
        <strain evidence="1 2">NCTC13294</strain>
    </source>
</reference>
<evidence type="ECO:0000313" key="2">
    <source>
        <dbReference type="Proteomes" id="UP000254572"/>
    </source>
</evidence>
<dbReference type="RefSeq" id="WP_115611643.1">
    <property type="nucleotide sequence ID" value="NZ_JBHLZC010000005.1"/>
</dbReference>